<evidence type="ECO:0000259" key="1">
    <source>
        <dbReference type="Pfam" id="PF03372"/>
    </source>
</evidence>
<name>A0A8T0V9N0_PANVG</name>
<evidence type="ECO:0000313" key="3">
    <source>
        <dbReference type="Proteomes" id="UP000823388"/>
    </source>
</evidence>
<dbReference type="AlphaFoldDB" id="A0A8T0V9N0"/>
<proteinExistence type="predicted"/>
<accession>A0A8T0V9N0</accession>
<sequence length="320" mass="37720">MIIGGDFNLTREAADKNNGNINFHWSDLFNNWINHWGLMELKNPTRSYTWTNNQDQPTMTVLDRVFISTNTDAQYPNINIRSVARLGSDHVPLLIDFGVDNRKKPYLFRFEKWWLSQEDLYHVVEKSWNSPSSLSDPLEVWQFKMKNLRRKLKGWALNINADIKRKKKALLEEFDLLDVFSELNQLTDLERKRMEDIQEELEDIWKIEETKAKQRSRDRNIKEGDMNTAYFHAICNHKARKKTILSLQGPDGMVTENKEMLGLVMRTSGRKVIISLLRRIISWKLPSQKKKSRKLFLGHMLMEPQDLMASLFCSTKNFGR</sequence>
<dbReference type="Gene3D" id="3.60.10.10">
    <property type="entry name" value="Endonuclease/exonuclease/phosphatase"/>
    <property type="match status" value="1"/>
</dbReference>
<evidence type="ECO:0000313" key="2">
    <source>
        <dbReference type="EMBL" id="KAG2631065.1"/>
    </source>
</evidence>
<dbReference type="GO" id="GO:0003824">
    <property type="term" value="F:catalytic activity"/>
    <property type="evidence" value="ECO:0007669"/>
    <property type="project" value="InterPro"/>
</dbReference>
<dbReference type="InterPro" id="IPR005135">
    <property type="entry name" value="Endo/exonuclease/phosphatase"/>
</dbReference>
<dbReference type="PANTHER" id="PTHR33710">
    <property type="entry name" value="BNAC02G09200D PROTEIN"/>
    <property type="match status" value="1"/>
</dbReference>
<dbReference type="SUPFAM" id="SSF56219">
    <property type="entry name" value="DNase I-like"/>
    <property type="match status" value="1"/>
</dbReference>
<dbReference type="Proteomes" id="UP000823388">
    <property type="component" value="Chromosome 3K"/>
</dbReference>
<gene>
    <name evidence="2" type="ORF">PVAP13_3KG570832</name>
</gene>
<dbReference type="EMBL" id="CM029041">
    <property type="protein sequence ID" value="KAG2631065.1"/>
    <property type="molecule type" value="Genomic_DNA"/>
</dbReference>
<protein>
    <recommendedName>
        <fullName evidence="1">Endonuclease/exonuclease/phosphatase domain-containing protein</fullName>
    </recommendedName>
</protein>
<comment type="caution">
    <text evidence="2">The sequence shown here is derived from an EMBL/GenBank/DDBJ whole genome shotgun (WGS) entry which is preliminary data.</text>
</comment>
<feature type="domain" description="Endonuclease/exonuclease/phosphatase" evidence="1">
    <location>
        <begin position="2"/>
        <end position="90"/>
    </location>
</feature>
<dbReference type="Pfam" id="PF03372">
    <property type="entry name" value="Exo_endo_phos"/>
    <property type="match status" value="1"/>
</dbReference>
<dbReference type="InterPro" id="IPR036691">
    <property type="entry name" value="Endo/exonu/phosph_ase_sf"/>
</dbReference>
<organism evidence="2 3">
    <name type="scientific">Panicum virgatum</name>
    <name type="common">Blackwell switchgrass</name>
    <dbReference type="NCBI Taxonomy" id="38727"/>
    <lineage>
        <taxon>Eukaryota</taxon>
        <taxon>Viridiplantae</taxon>
        <taxon>Streptophyta</taxon>
        <taxon>Embryophyta</taxon>
        <taxon>Tracheophyta</taxon>
        <taxon>Spermatophyta</taxon>
        <taxon>Magnoliopsida</taxon>
        <taxon>Liliopsida</taxon>
        <taxon>Poales</taxon>
        <taxon>Poaceae</taxon>
        <taxon>PACMAD clade</taxon>
        <taxon>Panicoideae</taxon>
        <taxon>Panicodae</taxon>
        <taxon>Paniceae</taxon>
        <taxon>Panicinae</taxon>
        <taxon>Panicum</taxon>
        <taxon>Panicum sect. Hiantes</taxon>
    </lineage>
</organism>
<reference evidence="2 3" key="1">
    <citation type="submission" date="2020-05" db="EMBL/GenBank/DDBJ databases">
        <title>WGS assembly of Panicum virgatum.</title>
        <authorList>
            <person name="Lovell J.T."/>
            <person name="Jenkins J."/>
            <person name="Shu S."/>
            <person name="Juenger T.E."/>
            <person name="Schmutz J."/>
        </authorList>
    </citation>
    <scope>NUCLEOTIDE SEQUENCE [LARGE SCALE GENOMIC DNA]</scope>
    <source>
        <strain evidence="3">cv. AP13</strain>
    </source>
</reference>
<dbReference type="PANTHER" id="PTHR33710:SF71">
    <property type="entry name" value="ENDONUCLEASE_EXONUCLEASE_PHOSPHATASE DOMAIN-CONTAINING PROTEIN"/>
    <property type="match status" value="1"/>
</dbReference>
<keyword evidence="3" id="KW-1185">Reference proteome</keyword>